<proteinExistence type="predicted"/>
<dbReference type="PANTHER" id="PTHR47938:SF35">
    <property type="entry name" value="PENTATRICOPEPTIDE REPEAT-CONTAINING PROTEIN 4, MITOCHONDRIAL-RELATED"/>
    <property type="match status" value="1"/>
</dbReference>
<evidence type="ECO:0000256" key="2">
    <source>
        <dbReference type="SAM" id="MobiDB-lite"/>
    </source>
</evidence>
<protein>
    <submittedName>
        <fullName evidence="3">Putative pentatricopeptide repeat-containing protein</fullName>
    </submittedName>
</protein>
<dbReference type="PANTHER" id="PTHR47938">
    <property type="entry name" value="RESPIRATORY COMPLEX I CHAPERONE (CIA84), PUTATIVE (AFU_ORTHOLOGUE AFUA_2G06020)-RELATED"/>
    <property type="match status" value="1"/>
</dbReference>
<dbReference type="OrthoDB" id="444548at2759"/>
<evidence type="ECO:0000313" key="3">
    <source>
        <dbReference type="EMBL" id="OLQ06757.1"/>
    </source>
</evidence>
<feature type="compositionally biased region" description="Acidic residues" evidence="2">
    <location>
        <begin position="130"/>
        <end position="147"/>
    </location>
</feature>
<dbReference type="EMBL" id="LSRX01000153">
    <property type="protein sequence ID" value="OLQ06757.1"/>
    <property type="molecule type" value="Genomic_DNA"/>
</dbReference>
<dbReference type="Gene3D" id="1.25.40.10">
    <property type="entry name" value="Tetratricopeptide repeat domain"/>
    <property type="match status" value="1"/>
</dbReference>
<comment type="caution">
    <text evidence="3">The sequence shown here is derived from an EMBL/GenBank/DDBJ whole genome shotgun (WGS) entry which is preliminary data.</text>
</comment>
<accession>A0A1Q9EH99</accession>
<dbReference type="Pfam" id="PF13812">
    <property type="entry name" value="PPR_3"/>
    <property type="match status" value="1"/>
</dbReference>
<feature type="region of interest" description="Disordered" evidence="2">
    <location>
        <begin position="107"/>
        <end position="189"/>
    </location>
</feature>
<reference evidence="3 4" key="1">
    <citation type="submission" date="2016-02" db="EMBL/GenBank/DDBJ databases">
        <title>Genome analysis of coral dinoflagellate symbionts highlights evolutionary adaptations to a symbiotic lifestyle.</title>
        <authorList>
            <person name="Aranda M."/>
            <person name="Li Y."/>
            <person name="Liew Y.J."/>
            <person name="Baumgarten S."/>
            <person name="Simakov O."/>
            <person name="Wilson M."/>
            <person name="Piel J."/>
            <person name="Ashoor H."/>
            <person name="Bougouffa S."/>
            <person name="Bajic V.B."/>
            <person name="Ryu T."/>
            <person name="Ravasi T."/>
            <person name="Bayer T."/>
            <person name="Micklem G."/>
            <person name="Kim H."/>
            <person name="Bhak J."/>
            <person name="Lajeunesse T.C."/>
            <person name="Voolstra C.R."/>
        </authorList>
    </citation>
    <scope>NUCLEOTIDE SEQUENCE [LARGE SCALE GENOMIC DNA]</scope>
    <source>
        <strain evidence="3 4">CCMP2467</strain>
    </source>
</reference>
<dbReference type="InterPro" id="IPR002885">
    <property type="entry name" value="PPR_rpt"/>
</dbReference>
<organism evidence="3 4">
    <name type="scientific">Symbiodinium microadriaticum</name>
    <name type="common">Dinoflagellate</name>
    <name type="synonym">Zooxanthella microadriatica</name>
    <dbReference type="NCBI Taxonomy" id="2951"/>
    <lineage>
        <taxon>Eukaryota</taxon>
        <taxon>Sar</taxon>
        <taxon>Alveolata</taxon>
        <taxon>Dinophyceae</taxon>
        <taxon>Suessiales</taxon>
        <taxon>Symbiodiniaceae</taxon>
        <taxon>Symbiodinium</taxon>
    </lineage>
</organism>
<evidence type="ECO:0000313" key="4">
    <source>
        <dbReference type="Proteomes" id="UP000186817"/>
    </source>
</evidence>
<feature type="region of interest" description="Disordered" evidence="2">
    <location>
        <begin position="221"/>
        <end position="253"/>
    </location>
</feature>
<keyword evidence="4" id="KW-1185">Reference proteome</keyword>
<dbReference type="InterPro" id="IPR011990">
    <property type="entry name" value="TPR-like_helical_dom_sf"/>
</dbReference>
<feature type="repeat" description="PPR" evidence="1">
    <location>
        <begin position="276"/>
        <end position="310"/>
    </location>
</feature>
<feature type="compositionally biased region" description="Acidic residues" evidence="2">
    <location>
        <begin position="168"/>
        <end position="189"/>
    </location>
</feature>
<name>A0A1Q9EH99_SYMMI</name>
<dbReference type="Proteomes" id="UP000186817">
    <property type="component" value="Unassembled WGS sequence"/>
</dbReference>
<dbReference type="AlphaFoldDB" id="A0A1Q9EH99"/>
<evidence type="ECO:0000256" key="1">
    <source>
        <dbReference type="PROSITE-ProRule" id="PRU00708"/>
    </source>
</evidence>
<gene>
    <name evidence="3" type="ORF">AK812_SmicGene9922</name>
</gene>
<dbReference type="GO" id="GO:0003729">
    <property type="term" value="F:mRNA binding"/>
    <property type="evidence" value="ECO:0007669"/>
    <property type="project" value="TreeGrafter"/>
</dbReference>
<dbReference type="NCBIfam" id="TIGR00756">
    <property type="entry name" value="PPR"/>
    <property type="match status" value="1"/>
</dbReference>
<dbReference type="PROSITE" id="PS51375">
    <property type="entry name" value="PPR"/>
    <property type="match status" value="1"/>
</dbReference>
<sequence length="349" mass="39249">MHSCTPERLFNVENVKPQMPLRFERASDEEPEIRCDCGTRLKLGRLPWQSRCLRCKQPWKARHLWRYHTEVLGLVGRLPWNCHLNYNLRIIAEPELPELPPKVPVSWSQEKLPAAPKGRPPLRMTRSDPSAEEPAPEEGPACEEVSEEPSSAAKGPTVDVTGSPQFELESEEDVEVEPEEEEELGADLCEDPECDCKIAGVSGVTEFDLEWDFSDWIQLSPLRDPECPDPPMSQEALDLEKDSRPSEPSVEDSQMGLDVEEVLLLSSMCGWRSQPNVVSFSAALSACEKAGKWVLALKILEEMPESSVAPNTITYNAVLSAIEKSGEWQLAFQLLLDIPEANASWWCWN</sequence>